<dbReference type="STRING" id="667725.A0A0L0FB10"/>
<feature type="non-terminal residue" evidence="4">
    <location>
        <position position="101"/>
    </location>
</feature>
<feature type="non-terminal residue" evidence="4">
    <location>
        <position position="1"/>
    </location>
</feature>
<dbReference type="InterPro" id="IPR015943">
    <property type="entry name" value="WD40/YVTN_repeat-like_dom_sf"/>
</dbReference>
<keyword evidence="2" id="KW-0677">Repeat</keyword>
<organism evidence="4 5">
    <name type="scientific">Sphaeroforma arctica JP610</name>
    <dbReference type="NCBI Taxonomy" id="667725"/>
    <lineage>
        <taxon>Eukaryota</taxon>
        <taxon>Ichthyosporea</taxon>
        <taxon>Ichthyophonida</taxon>
        <taxon>Sphaeroforma</taxon>
    </lineage>
</organism>
<dbReference type="SUPFAM" id="SSF50978">
    <property type="entry name" value="WD40 repeat-like"/>
    <property type="match status" value="1"/>
</dbReference>
<evidence type="ECO:0000256" key="2">
    <source>
        <dbReference type="ARBA" id="ARBA00022737"/>
    </source>
</evidence>
<dbReference type="InterPro" id="IPR001680">
    <property type="entry name" value="WD40_rpt"/>
</dbReference>
<proteinExistence type="predicted"/>
<dbReference type="PANTHER" id="PTHR19848:SF8">
    <property type="entry name" value="F-BOX AND WD REPEAT DOMAIN CONTAINING 7"/>
    <property type="match status" value="1"/>
</dbReference>
<keyword evidence="5" id="KW-1185">Reference proteome</keyword>
<reference evidence="4 5" key="1">
    <citation type="submission" date="2011-02" db="EMBL/GenBank/DDBJ databases">
        <title>The Genome Sequence of Sphaeroforma arctica JP610.</title>
        <authorList>
            <consortium name="The Broad Institute Genome Sequencing Platform"/>
            <person name="Russ C."/>
            <person name="Cuomo C."/>
            <person name="Young S.K."/>
            <person name="Zeng Q."/>
            <person name="Gargeya S."/>
            <person name="Alvarado L."/>
            <person name="Berlin A."/>
            <person name="Chapman S.B."/>
            <person name="Chen Z."/>
            <person name="Freedman E."/>
            <person name="Gellesch M."/>
            <person name="Goldberg J."/>
            <person name="Griggs A."/>
            <person name="Gujja S."/>
            <person name="Heilman E."/>
            <person name="Heiman D."/>
            <person name="Howarth C."/>
            <person name="Mehta T."/>
            <person name="Neiman D."/>
            <person name="Pearson M."/>
            <person name="Roberts A."/>
            <person name="Saif S."/>
            <person name="Shea T."/>
            <person name="Shenoy N."/>
            <person name="Sisk P."/>
            <person name="Stolte C."/>
            <person name="Sykes S."/>
            <person name="White J."/>
            <person name="Yandava C."/>
            <person name="Burger G."/>
            <person name="Gray M.W."/>
            <person name="Holland P.W.H."/>
            <person name="King N."/>
            <person name="Lang F.B.F."/>
            <person name="Roger A.J."/>
            <person name="Ruiz-Trillo I."/>
            <person name="Haas B."/>
            <person name="Nusbaum C."/>
            <person name="Birren B."/>
        </authorList>
    </citation>
    <scope>NUCLEOTIDE SEQUENCE [LARGE SCALE GENOMIC DNA]</scope>
    <source>
        <strain evidence="4 5">JP610</strain>
    </source>
</reference>
<dbReference type="PROSITE" id="PS00678">
    <property type="entry name" value="WD_REPEATS_1"/>
    <property type="match status" value="2"/>
</dbReference>
<dbReference type="EMBL" id="KQ244972">
    <property type="protein sequence ID" value="KNC73929.1"/>
    <property type="molecule type" value="Genomic_DNA"/>
</dbReference>
<dbReference type="Pfam" id="PF00400">
    <property type="entry name" value="WD40"/>
    <property type="match status" value="2"/>
</dbReference>
<dbReference type="OrthoDB" id="538223at2759"/>
<sequence>DASGHRLATGGTDRVVRVWDTRTQQRPVSLKGHGDNVKVIRFMDNMVLSGASDGSVVLWDMRQHRILHTYYIHSEGIWCLSIAQGKDRMWTSGRDGNVVET</sequence>
<gene>
    <name evidence="4" type="ORF">SARC_13510</name>
</gene>
<dbReference type="Proteomes" id="UP000054560">
    <property type="component" value="Unassembled WGS sequence"/>
</dbReference>
<feature type="repeat" description="WD" evidence="3">
    <location>
        <begin position="30"/>
        <end position="69"/>
    </location>
</feature>
<feature type="repeat" description="WD" evidence="3">
    <location>
        <begin position="1"/>
        <end position="29"/>
    </location>
</feature>
<dbReference type="PROSITE" id="PS50082">
    <property type="entry name" value="WD_REPEATS_2"/>
    <property type="match status" value="2"/>
</dbReference>
<protein>
    <submittedName>
        <fullName evidence="4">Uncharacterized protein</fullName>
    </submittedName>
</protein>
<dbReference type="InterPro" id="IPR036322">
    <property type="entry name" value="WD40_repeat_dom_sf"/>
</dbReference>
<dbReference type="InterPro" id="IPR019775">
    <property type="entry name" value="WD40_repeat_CS"/>
</dbReference>
<dbReference type="GeneID" id="25914014"/>
<evidence type="ECO:0000313" key="5">
    <source>
        <dbReference type="Proteomes" id="UP000054560"/>
    </source>
</evidence>
<dbReference type="Gene3D" id="2.130.10.10">
    <property type="entry name" value="YVTN repeat-like/Quinoprotein amine dehydrogenase"/>
    <property type="match status" value="1"/>
</dbReference>
<keyword evidence="1 3" id="KW-0853">WD repeat</keyword>
<evidence type="ECO:0000313" key="4">
    <source>
        <dbReference type="EMBL" id="KNC73929.1"/>
    </source>
</evidence>
<dbReference type="PROSITE" id="PS50294">
    <property type="entry name" value="WD_REPEATS_REGION"/>
    <property type="match status" value="2"/>
</dbReference>
<dbReference type="SMART" id="SM00320">
    <property type="entry name" value="WD40"/>
    <property type="match status" value="2"/>
</dbReference>
<dbReference type="RefSeq" id="XP_014147831.1">
    <property type="nucleotide sequence ID" value="XM_014292356.1"/>
</dbReference>
<dbReference type="AlphaFoldDB" id="A0A0L0FB10"/>
<evidence type="ECO:0000256" key="3">
    <source>
        <dbReference type="PROSITE-ProRule" id="PRU00221"/>
    </source>
</evidence>
<evidence type="ECO:0000256" key="1">
    <source>
        <dbReference type="ARBA" id="ARBA00022574"/>
    </source>
</evidence>
<dbReference type="eggNOG" id="KOG0308">
    <property type="taxonomic scope" value="Eukaryota"/>
</dbReference>
<name>A0A0L0FB10_9EUKA</name>
<accession>A0A0L0FB10</accession>
<dbReference type="PANTHER" id="PTHR19848">
    <property type="entry name" value="WD40 REPEAT PROTEIN"/>
    <property type="match status" value="1"/>
</dbReference>